<keyword evidence="3" id="KW-1185">Reference proteome</keyword>
<name>A0A923HI86_9BURK</name>
<proteinExistence type="predicted"/>
<sequence>MNKVSLQSTHAKKNRRQTIVPINSEDEFKDAIKKGTGKINLGNCLFIILNSNSAGSFRYRLSFNGKDTTHILGKFPQMSFTEARKKADEMNNQKRLAAEQTKAKRFEENLRTRKRIGTQRSIPTFNNLVEIAMLYKAIRHDYTLDYEMRIVTFLALTTPIYADRIRELRKKDFIEPGCLVFYPDNLYLNPTGTLELDRDLCHQILSIQTNRSEYLFEKSQSLGPAIFIEEIEKIINNVWRANTIRLTDLKKFFYFICDEKTGFNESFIKEFKANYRMPNWASKYGRQVHTAINWFANELLLAEGAFKDPYISKANESLPTSHREYS</sequence>
<dbReference type="EMBL" id="JACOFZ010000001">
    <property type="protein sequence ID" value="MBC3880255.1"/>
    <property type="molecule type" value="Genomic_DNA"/>
</dbReference>
<evidence type="ECO:0000313" key="3">
    <source>
        <dbReference type="Proteomes" id="UP000627446"/>
    </source>
</evidence>
<evidence type="ECO:0000259" key="1">
    <source>
        <dbReference type="Pfam" id="PF13356"/>
    </source>
</evidence>
<dbReference type="InterPro" id="IPR038488">
    <property type="entry name" value="Integrase_DNA-bd_sf"/>
</dbReference>
<dbReference type="InterPro" id="IPR025166">
    <property type="entry name" value="Integrase_DNA_bind_dom"/>
</dbReference>
<feature type="domain" description="Integrase DNA-binding" evidence="1">
    <location>
        <begin position="36"/>
        <end position="93"/>
    </location>
</feature>
<dbReference type="AlphaFoldDB" id="A0A923HI86"/>
<protein>
    <submittedName>
        <fullName evidence="2">DUF4102 domain-containing protein</fullName>
    </submittedName>
</protein>
<dbReference type="Pfam" id="PF13356">
    <property type="entry name" value="Arm-DNA-bind_3"/>
    <property type="match status" value="1"/>
</dbReference>
<organism evidence="2 3">
    <name type="scientific">Undibacterium nitidum</name>
    <dbReference type="NCBI Taxonomy" id="2762298"/>
    <lineage>
        <taxon>Bacteria</taxon>
        <taxon>Pseudomonadati</taxon>
        <taxon>Pseudomonadota</taxon>
        <taxon>Betaproteobacteria</taxon>
        <taxon>Burkholderiales</taxon>
        <taxon>Oxalobacteraceae</taxon>
        <taxon>Undibacterium</taxon>
    </lineage>
</organism>
<dbReference type="Gene3D" id="3.30.160.390">
    <property type="entry name" value="Integrase, DNA-binding domain"/>
    <property type="match status" value="1"/>
</dbReference>
<comment type="caution">
    <text evidence="2">The sequence shown here is derived from an EMBL/GenBank/DDBJ whole genome shotgun (WGS) entry which is preliminary data.</text>
</comment>
<accession>A0A923HI86</accession>
<dbReference type="Proteomes" id="UP000627446">
    <property type="component" value="Unassembled WGS sequence"/>
</dbReference>
<evidence type="ECO:0000313" key="2">
    <source>
        <dbReference type="EMBL" id="MBC3880255.1"/>
    </source>
</evidence>
<dbReference type="RefSeq" id="WP_186915217.1">
    <property type="nucleotide sequence ID" value="NZ_JACOFZ010000001.1"/>
</dbReference>
<reference evidence="2" key="1">
    <citation type="submission" date="2020-08" db="EMBL/GenBank/DDBJ databases">
        <title>Novel species isolated from subtropical streams in China.</title>
        <authorList>
            <person name="Lu H."/>
        </authorList>
    </citation>
    <scope>NUCLEOTIDE SEQUENCE</scope>
    <source>
        <strain evidence="2">LX22W</strain>
    </source>
</reference>
<gene>
    <name evidence="2" type="ORF">H8K36_02610</name>
</gene>